<dbReference type="InterPro" id="IPR017930">
    <property type="entry name" value="Myb_dom"/>
</dbReference>
<feature type="region of interest" description="Disordered" evidence="1">
    <location>
        <begin position="601"/>
        <end position="631"/>
    </location>
</feature>
<dbReference type="InterPro" id="IPR009057">
    <property type="entry name" value="Homeodomain-like_sf"/>
</dbReference>
<dbReference type="InterPro" id="IPR052833">
    <property type="entry name" value="Telomeric_DNA-bd_trans-reg"/>
</dbReference>
<dbReference type="Gene3D" id="1.10.10.60">
    <property type="entry name" value="Homeodomain-like"/>
    <property type="match status" value="1"/>
</dbReference>
<evidence type="ECO:0000259" key="3">
    <source>
        <dbReference type="PROSITE" id="PS51294"/>
    </source>
</evidence>
<name>A0A9W8KZ76_9FUNG</name>
<evidence type="ECO:0000256" key="1">
    <source>
        <dbReference type="SAM" id="MobiDB-lite"/>
    </source>
</evidence>
<dbReference type="OrthoDB" id="3366990at2759"/>
<dbReference type="GO" id="GO:0010833">
    <property type="term" value="P:telomere maintenance via telomere lengthening"/>
    <property type="evidence" value="ECO:0007669"/>
    <property type="project" value="TreeGrafter"/>
</dbReference>
<evidence type="ECO:0000313" key="4">
    <source>
        <dbReference type="EMBL" id="KAJ2679189.1"/>
    </source>
</evidence>
<dbReference type="Proteomes" id="UP001151518">
    <property type="component" value="Unassembled WGS sequence"/>
</dbReference>
<protein>
    <recommendedName>
        <fullName evidence="6">Myb-like domain-containing protein</fullName>
    </recommendedName>
</protein>
<feature type="region of interest" description="Disordered" evidence="1">
    <location>
        <begin position="762"/>
        <end position="799"/>
    </location>
</feature>
<feature type="compositionally biased region" description="Basic and acidic residues" evidence="1">
    <location>
        <begin position="526"/>
        <end position="542"/>
    </location>
</feature>
<dbReference type="SMART" id="SM00717">
    <property type="entry name" value="SANT"/>
    <property type="match status" value="1"/>
</dbReference>
<dbReference type="SUPFAM" id="SSF46689">
    <property type="entry name" value="Homeodomain-like"/>
    <property type="match status" value="1"/>
</dbReference>
<dbReference type="PANTHER" id="PTHR47807:SF1">
    <property type="entry name" value="PROTEIN TBF1"/>
    <property type="match status" value="1"/>
</dbReference>
<evidence type="ECO:0000259" key="2">
    <source>
        <dbReference type="PROSITE" id="PS50090"/>
    </source>
</evidence>
<sequence>MTARNNRLTESNITQSMARNAAPPAQKRGRGRPPKPPQEAQLNTTEFSDGQKQVTEDSASIVADASSSDNSSPSDKDDNEKVSDKDSIVSTPVLQSAKSDDLVGTHDQDHALVSNQGSANSGDLILEDSNGNNVGATVGENGKSYEYTMSNLEADKLLLGLSQVVSGDAYDRYLAEDQIDSAIQSLASQGSVADLVVIEYISQCILDEVSVLNRLLEEIPSDAPPTTIGQLTAEGGGEISIALQRLDCLAREQTMFRRHHFTYSLFLENKHRPVDETDIVKWSISLRRINLATFALLVFRPQIVVIESVGQNMPNRERMLTSLGLEAAAHAFFAHIVPSNQRGDDALELLVDMQTQKWLLAANDEAHLQDMVVEERSASESAIEKLLYIYPRIDAERAPSASDSQPFDSYGVSRYRSEINRRLNKISGGKLHITRSQYSLGDLWKKIAAFCGECASTVPSPTIYSAILAKPVDNDPSFLDEADDDNDVHSQSMQTSVQSSVSGAFEVTIYKDKEAETNPDAVSADDLEKDKELGGNGGAREHVPIDPSFLEERRVAVLLRDALADVHLDELMTKIDPEHIDISQALTAMRTPKRLHVAQFTQEQQAAEDGSGADGSEFRLGTGGEVSDWDAESNSSINISVRKQAQRRIVVDEKSTGANSRGRKRRSVADSEDEYTESSDDDYEYTSNRARKPKALRKAVFNEFAEEGVDQVMSILTTSARRNRIQYSSPKLASSNNGEFRGRRGIAAEDISDLARSHMPVKFTQSDYGSPELGDGYDSTSEAEDNRQPNHAEASTSESVAIARLGQYRPAQHMRNESVQTDDIYSEAGGREWRRESSISSSIARTSKPIQRRTRWSQDEEECFVRAVYKYGNSWTTILYHHGLGGVDDEILKRRNRAHLKDKARNIKIRLMREGKELGPFADACGHL</sequence>
<dbReference type="InterPro" id="IPR001005">
    <property type="entry name" value="SANT/Myb"/>
</dbReference>
<feature type="compositionally biased region" description="Low complexity" evidence="1">
    <location>
        <begin position="57"/>
        <end position="73"/>
    </location>
</feature>
<accession>A0A9W8KZ76</accession>
<evidence type="ECO:0008006" key="6">
    <source>
        <dbReference type="Google" id="ProtNLM"/>
    </source>
</evidence>
<feature type="compositionally biased region" description="Polar residues" evidence="1">
    <location>
        <begin position="40"/>
        <end position="53"/>
    </location>
</feature>
<feature type="region of interest" description="Disordered" evidence="1">
    <location>
        <begin position="516"/>
        <end position="542"/>
    </location>
</feature>
<reference evidence="4" key="1">
    <citation type="submission" date="2022-07" db="EMBL/GenBank/DDBJ databases">
        <title>Phylogenomic reconstructions and comparative analyses of Kickxellomycotina fungi.</title>
        <authorList>
            <person name="Reynolds N.K."/>
            <person name="Stajich J.E."/>
            <person name="Barry K."/>
            <person name="Grigoriev I.V."/>
            <person name="Crous P."/>
            <person name="Smith M.E."/>
        </authorList>
    </citation>
    <scope>NUCLEOTIDE SEQUENCE</scope>
    <source>
        <strain evidence="4">NRRL 3115</strain>
    </source>
</reference>
<feature type="domain" description="Myb-like" evidence="2">
    <location>
        <begin position="848"/>
        <end position="908"/>
    </location>
</feature>
<feature type="domain" description="HTH myb-type" evidence="3">
    <location>
        <begin position="848"/>
        <end position="912"/>
    </location>
</feature>
<organism evidence="4 5">
    <name type="scientific">Coemansia spiralis</name>
    <dbReference type="NCBI Taxonomy" id="417178"/>
    <lineage>
        <taxon>Eukaryota</taxon>
        <taxon>Fungi</taxon>
        <taxon>Fungi incertae sedis</taxon>
        <taxon>Zoopagomycota</taxon>
        <taxon>Kickxellomycotina</taxon>
        <taxon>Kickxellomycetes</taxon>
        <taxon>Kickxellales</taxon>
        <taxon>Kickxellaceae</taxon>
        <taxon>Coemansia</taxon>
    </lineage>
</organism>
<feature type="compositionally biased region" description="Acidic residues" evidence="1">
    <location>
        <begin position="670"/>
        <end position="684"/>
    </location>
</feature>
<dbReference type="AlphaFoldDB" id="A0A9W8KZ76"/>
<dbReference type="PANTHER" id="PTHR47807">
    <property type="entry name" value="PROTEIN TBF1"/>
    <property type="match status" value="1"/>
</dbReference>
<feature type="compositionally biased region" description="Basic and acidic residues" evidence="1">
    <location>
        <begin position="74"/>
        <end position="87"/>
    </location>
</feature>
<feature type="compositionally biased region" description="Polar residues" evidence="1">
    <location>
        <begin position="88"/>
        <end position="97"/>
    </location>
</feature>
<dbReference type="GO" id="GO:0003691">
    <property type="term" value="F:double-stranded telomeric DNA binding"/>
    <property type="evidence" value="ECO:0007669"/>
    <property type="project" value="TreeGrafter"/>
</dbReference>
<proteinExistence type="predicted"/>
<gene>
    <name evidence="4" type="ORF">GGI25_001757</name>
</gene>
<dbReference type="Pfam" id="PF00249">
    <property type="entry name" value="Myb_DNA-binding"/>
    <property type="match status" value="1"/>
</dbReference>
<dbReference type="PROSITE" id="PS51294">
    <property type="entry name" value="HTH_MYB"/>
    <property type="match status" value="1"/>
</dbReference>
<comment type="caution">
    <text evidence="4">The sequence shown here is derived from an EMBL/GenBank/DDBJ whole genome shotgun (WGS) entry which is preliminary data.</text>
</comment>
<feature type="region of interest" description="Disordered" evidence="1">
    <location>
        <begin position="648"/>
        <end position="686"/>
    </location>
</feature>
<dbReference type="PROSITE" id="PS50090">
    <property type="entry name" value="MYB_LIKE"/>
    <property type="match status" value="1"/>
</dbReference>
<dbReference type="EMBL" id="JANBTW010000014">
    <property type="protein sequence ID" value="KAJ2679189.1"/>
    <property type="molecule type" value="Genomic_DNA"/>
</dbReference>
<feature type="compositionally biased region" description="Polar residues" evidence="1">
    <location>
        <begin position="1"/>
        <end position="18"/>
    </location>
</feature>
<evidence type="ECO:0000313" key="5">
    <source>
        <dbReference type="Proteomes" id="UP001151518"/>
    </source>
</evidence>
<feature type="region of interest" description="Disordered" evidence="1">
    <location>
        <begin position="1"/>
        <end position="103"/>
    </location>
</feature>